<evidence type="ECO:0000256" key="8">
    <source>
        <dbReference type="ARBA" id="ARBA00023128"/>
    </source>
</evidence>
<dbReference type="STRING" id="35525.A0A0P5LLG7"/>
<organism evidence="11 12">
    <name type="scientific">Daphnia magna</name>
    <dbReference type="NCBI Taxonomy" id="35525"/>
    <lineage>
        <taxon>Eukaryota</taxon>
        <taxon>Metazoa</taxon>
        <taxon>Ecdysozoa</taxon>
        <taxon>Arthropoda</taxon>
        <taxon>Crustacea</taxon>
        <taxon>Branchiopoda</taxon>
        <taxon>Diplostraca</taxon>
        <taxon>Cladocera</taxon>
        <taxon>Anomopoda</taxon>
        <taxon>Daphniidae</taxon>
        <taxon>Daphnia</taxon>
    </lineage>
</organism>
<dbReference type="PROSITE" id="PS50920">
    <property type="entry name" value="SOLCAR"/>
    <property type="match status" value="3"/>
</dbReference>
<keyword evidence="12" id="KW-1185">Reference proteome</keyword>
<reference evidence="11 12" key="1">
    <citation type="submission" date="2016-03" db="EMBL/GenBank/DDBJ databases">
        <title>EvidentialGene: Evidence-directed Construction of Genes on Genomes.</title>
        <authorList>
            <person name="Gilbert D.G."/>
            <person name="Choi J.-H."/>
            <person name="Mockaitis K."/>
            <person name="Colbourne J."/>
            <person name="Pfrender M."/>
        </authorList>
    </citation>
    <scope>NUCLEOTIDE SEQUENCE [LARGE SCALE GENOMIC DNA]</scope>
    <source>
        <strain evidence="11 12">Xinb3</strain>
        <tissue evidence="11">Complete organism</tissue>
    </source>
</reference>
<dbReference type="Pfam" id="PF00153">
    <property type="entry name" value="Mito_carr"/>
    <property type="match status" value="3"/>
</dbReference>
<keyword evidence="7" id="KW-1133">Transmembrane helix</keyword>
<evidence type="ECO:0000256" key="2">
    <source>
        <dbReference type="ARBA" id="ARBA00006375"/>
    </source>
</evidence>
<comment type="caution">
    <text evidence="11">The sequence shown here is derived from an EMBL/GenBank/DDBJ whole genome shotgun (WGS) entry which is preliminary data.</text>
</comment>
<accession>A0A0P5LLG7</accession>
<evidence type="ECO:0000256" key="4">
    <source>
        <dbReference type="ARBA" id="ARBA00022692"/>
    </source>
</evidence>
<evidence type="ECO:0000256" key="3">
    <source>
        <dbReference type="ARBA" id="ARBA00022448"/>
    </source>
</evidence>
<keyword evidence="6" id="KW-0999">Mitochondrion inner membrane</keyword>
<dbReference type="SUPFAM" id="SSF103506">
    <property type="entry name" value="Mitochondrial carrier"/>
    <property type="match status" value="1"/>
</dbReference>
<dbReference type="EMBL" id="LRGB01000642">
    <property type="protein sequence ID" value="KZS17142.1"/>
    <property type="molecule type" value="Genomic_DNA"/>
</dbReference>
<evidence type="ECO:0000313" key="11">
    <source>
        <dbReference type="EMBL" id="KZS17142.1"/>
    </source>
</evidence>
<evidence type="ECO:0000256" key="1">
    <source>
        <dbReference type="ARBA" id="ARBA00004448"/>
    </source>
</evidence>
<evidence type="ECO:0000256" key="7">
    <source>
        <dbReference type="ARBA" id="ARBA00022989"/>
    </source>
</evidence>
<proteinExistence type="inferred from homology"/>
<name>A0A0P5LLG7_9CRUS</name>
<dbReference type="OrthoDB" id="6703404at2759"/>
<keyword evidence="4 10" id="KW-0812">Transmembrane</keyword>
<dbReference type="Gene3D" id="1.50.40.10">
    <property type="entry name" value="Mitochondrial carrier domain"/>
    <property type="match status" value="1"/>
</dbReference>
<comment type="subcellular location">
    <subcellularLocation>
        <location evidence="1">Mitochondrion inner membrane</location>
        <topology evidence="1">Multi-pass membrane protein</topology>
    </subcellularLocation>
</comment>
<evidence type="ECO:0000256" key="6">
    <source>
        <dbReference type="ARBA" id="ARBA00022792"/>
    </source>
</evidence>
<evidence type="ECO:0000256" key="10">
    <source>
        <dbReference type="RuleBase" id="RU000488"/>
    </source>
</evidence>
<gene>
    <name evidence="11" type="ORF">APZ42_016714</name>
</gene>
<dbReference type="InterPro" id="IPR023395">
    <property type="entry name" value="MCP_dom_sf"/>
</dbReference>
<keyword evidence="9" id="KW-0472">Membrane</keyword>
<evidence type="ECO:0000313" key="12">
    <source>
        <dbReference type="Proteomes" id="UP000076858"/>
    </source>
</evidence>
<dbReference type="PANTHER" id="PTHR45928:SF1">
    <property type="entry name" value="RE38146P"/>
    <property type="match status" value="1"/>
</dbReference>
<comment type="similarity">
    <text evidence="2 10">Belongs to the mitochondrial carrier (TC 2.A.29) family.</text>
</comment>
<dbReference type="InterPro" id="IPR018108">
    <property type="entry name" value="MCP_transmembrane"/>
</dbReference>
<evidence type="ECO:0000256" key="5">
    <source>
        <dbReference type="ARBA" id="ARBA00022737"/>
    </source>
</evidence>
<dbReference type="PANTHER" id="PTHR45928">
    <property type="entry name" value="RE38146P"/>
    <property type="match status" value="1"/>
</dbReference>
<dbReference type="Proteomes" id="UP000076858">
    <property type="component" value="Unassembled WGS sequence"/>
</dbReference>
<sequence length="299" mass="32382">MEYAFGGLAACGACLFTNPLDVVKTRMQLQGELLSRGAYSVLYKNSLHAFYVVAKNDGIKGLQKGLVPALWYQWTMNGTRLGLYHFFENQGWTHTHGSVSSFHSIAAGAVSGALGAFTASPFYLIKTQLQSQSNEVIAVGCQHNHTGFLSALQKLYRSSGISGLWRGVSASMMRTGVGSAAQLSTFTKSRETINRLTKLSPSSWKSTLAAAMLSGVAVAAAMTPLDVVSTRLYNQSLDVHGKGVYYSGPLDCLIKVFKAEGVLGLYKGCLANYLRVGPHSVLTLTIWTYLRETELEDSK</sequence>
<keyword evidence="5" id="KW-0677">Repeat</keyword>
<keyword evidence="3 10" id="KW-0813">Transport</keyword>
<protein>
    <submittedName>
        <fullName evidence="11">Solute carrier family 25 member 34</fullName>
    </submittedName>
</protein>
<evidence type="ECO:0000256" key="9">
    <source>
        <dbReference type="ARBA" id="ARBA00023136"/>
    </source>
</evidence>
<dbReference type="GO" id="GO:0005743">
    <property type="term" value="C:mitochondrial inner membrane"/>
    <property type="evidence" value="ECO:0007669"/>
    <property type="project" value="UniProtKB-SubCell"/>
</dbReference>
<keyword evidence="8" id="KW-0496">Mitochondrion</keyword>
<dbReference type="InterPro" id="IPR051508">
    <property type="entry name" value="Mito_Carrier_Antiporter"/>
</dbReference>
<dbReference type="AlphaFoldDB" id="A0A0P5LLG7"/>